<reference evidence="2 3" key="1">
    <citation type="submission" date="2018-04" db="EMBL/GenBank/DDBJ databases">
        <title>Bordetella sp. HZ20 isolated from seawater.</title>
        <authorList>
            <person name="Sun C."/>
        </authorList>
    </citation>
    <scope>NUCLEOTIDE SEQUENCE [LARGE SCALE GENOMIC DNA]</scope>
    <source>
        <strain evidence="2 3">HZ20</strain>
    </source>
</reference>
<dbReference type="PROSITE" id="PS51257">
    <property type="entry name" value="PROKAR_LIPOPROTEIN"/>
    <property type="match status" value="1"/>
</dbReference>
<protein>
    <submittedName>
        <fullName evidence="2">Uncharacterized protein</fullName>
    </submittedName>
</protein>
<evidence type="ECO:0000256" key="1">
    <source>
        <dbReference type="SAM" id="SignalP"/>
    </source>
</evidence>
<dbReference type="EMBL" id="CP028901">
    <property type="protein sequence ID" value="AWB34747.1"/>
    <property type="molecule type" value="Genomic_DNA"/>
</dbReference>
<dbReference type="RefSeq" id="WP_108622157.1">
    <property type="nucleotide sequence ID" value="NZ_CP028901.1"/>
</dbReference>
<accession>A0A2R4XLS6</accession>
<dbReference type="Proteomes" id="UP000244571">
    <property type="component" value="Chromosome"/>
</dbReference>
<evidence type="ECO:0000313" key="3">
    <source>
        <dbReference type="Proteomes" id="UP000244571"/>
    </source>
</evidence>
<dbReference type="AlphaFoldDB" id="A0A2R4XLS6"/>
<evidence type="ECO:0000313" key="2">
    <source>
        <dbReference type="EMBL" id="AWB34747.1"/>
    </source>
</evidence>
<dbReference type="KEGG" id="boz:DBV39_14585"/>
<organism evidence="2 3">
    <name type="scientific">Orrella marina</name>
    <dbReference type="NCBI Taxonomy" id="2163011"/>
    <lineage>
        <taxon>Bacteria</taxon>
        <taxon>Pseudomonadati</taxon>
        <taxon>Pseudomonadota</taxon>
        <taxon>Betaproteobacteria</taxon>
        <taxon>Burkholderiales</taxon>
        <taxon>Alcaligenaceae</taxon>
        <taxon>Orrella</taxon>
    </lineage>
</organism>
<gene>
    <name evidence="2" type="ORF">DBV39_14585</name>
</gene>
<name>A0A2R4XLS6_9BURK</name>
<feature type="signal peptide" evidence="1">
    <location>
        <begin position="1"/>
        <end position="24"/>
    </location>
</feature>
<sequence length="115" mass="12251">MRTRYWWVALASMVGSCGLSFASANQVGSIWNKSEIIRAMKLEKTASGHSHQFLIDSGVACNVATILTTSNAVKLYLSAGDVIATNPDQTAGVKIVGGETRDCFNAAQNLLSTLK</sequence>
<proteinExistence type="predicted"/>
<keyword evidence="1" id="KW-0732">Signal</keyword>
<keyword evidence="3" id="KW-1185">Reference proteome</keyword>
<feature type="chain" id="PRO_5015358173" evidence="1">
    <location>
        <begin position="25"/>
        <end position="115"/>
    </location>
</feature>